<keyword evidence="2" id="KW-1185">Reference proteome</keyword>
<reference evidence="1 2" key="1">
    <citation type="journal article" date="2018" name="Front. Plant Sci.">
        <title>Red Clover (Trifolium pratense) and Zigzag Clover (T. medium) - A Picture of Genomic Similarities and Differences.</title>
        <authorList>
            <person name="Dluhosova J."/>
            <person name="Istvanek J."/>
            <person name="Nedelnik J."/>
            <person name="Repkova J."/>
        </authorList>
    </citation>
    <scope>NUCLEOTIDE SEQUENCE [LARGE SCALE GENOMIC DNA]</scope>
    <source>
        <strain evidence="2">cv. 10/8</strain>
        <tissue evidence="1">Leaf</tissue>
    </source>
</reference>
<dbReference type="Proteomes" id="UP000265520">
    <property type="component" value="Unassembled WGS sequence"/>
</dbReference>
<protein>
    <submittedName>
        <fullName evidence="1">Uncharacterized protein</fullName>
    </submittedName>
</protein>
<accession>A0A392Q7D0</accession>
<proteinExistence type="predicted"/>
<evidence type="ECO:0000313" key="2">
    <source>
        <dbReference type="Proteomes" id="UP000265520"/>
    </source>
</evidence>
<feature type="non-terminal residue" evidence="1">
    <location>
        <position position="57"/>
    </location>
</feature>
<evidence type="ECO:0000313" key="1">
    <source>
        <dbReference type="EMBL" id="MCI19165.1"/>
    </source>
</evidence>
<sequence>MEEKMLLTAMALLRVRGPGLDMVSQGEDDSEVILGLCGGKGTSKNVSTPTLKSIFER</sequence>
<name>A0A392Q7D0_9FABA</name>
<dbReference type="AlphaFoldDB" id="A0A392Q7D0"/>
<dbReference type="EMBL" id="LXQA010113520">
    <property type="protein sequence ID" value="MCI19165.1"/>
    <property type="molecule type" value="Genomic_DNA"/>
</dbReference>
<comment type="caution">
    <text evidence="1">The sequence shown here is derived from an EMBL/GenBank/DDBJ whole genome shotgun (WGS) entry which is preliminary data.</text>
</comment>
<organism evidence="1 2">
    <name type="scientific">Trifolium medium</name>
    <dbReference type="NCBI Taxonomy" id="97028"/>
    <lineage>
        <taxon>Eukaryota</taxon>
        <taxon>Viridiplantae</taxon>
        <taxon>Streptophyta</taxon>
        <taxon>Embryophyta</taxon>
        <taxon>Tracheophyta</taxon>
        <taxon>Spermatophyta</taxon>
        <taxon>Magnoliopsida</taxon>
        <taxon>eudicotyledons</taxon>
        <taxon>Gunneridae</taxon>
        <taxon>Pentapetalae</taxon>
        <taxon>rosids</taxon>
        <taxon>fabids</taxon>
        <taxon>Fabales</taxon>
        <taxon>Fabaceae</taxon>
        <taxon>Papilionoideae</taxon>
        <taxon>50 kb inversion clade</taxon>
        <taxon>NPAAA clade</taxon>
        <taxon>Hologalegina</taxon>
        <taxon>IRL clade</taxon>
        <taxon>Trifolieae</taxon>
        <taxon>Trifolium</taxon>
    </lineage>
</organism>